<keyword evidence="3" id="KW-0732">Signal</keyword>
<accession>A0A1H7WHA3</accession>
<dbReference type="OrthoDB" id="5526293at2"/>
<feature type="compositionally biased region" description="Polar residues" evidence="2">
    <location>
        <begin position="101"/>
        <end position="116"/>
    </location>
</feature>
<dbReference type="EMBL" id="FOAP01000013">
    <property type="protein sequence ID" value="SEM20873.1"/>
    <property type="molecule type" value="Genomic_DNA"/>
</dbReference>
<feature type="chain" id="PRO_5010274730" description="DUF5666 domain-containing protein" evidence="3">
    <location>
        <begin position="30"/>
        <end position="206"/>
    </location>
</feature>
<name>A0A1H7WHA3_STIAU</name>
<keyword evidence="5" id="KW-1185">Reference proteome</keyword>
<evidence type="ECO:0008006" key="6">
    <source>
        <dbReference type="Google" id="ProtNLM"/>
    </source>
</evidence>
<dbReference type="RefSeq" id="WP_075008685.1">
    <property type="nucleotide sequence ID" value="NZ_FOAP01000013.1"/>
</dbReference>
<proteinExistence type="predicted"/>
<dbReference type="AlphaFoldDB" id="A0A1H7WHA3"/>
<evidence type="ECO:0000256" key="3">
    <source>
        <dbReference type="SAM" id="SignalP"/>
    </source>
</evidence>
<feature type="region of interest" description="Disordered" evidence="2">
    <location>
        <begin position="79"/>
        <end position="120"/>
    </location>
</feature>
<gene>
    <name evidence="4" type="ORF">SAMN05444354_11313</name>
</gene>
<evidence type="ECO:0000313" key="4">
    <source>
        <dbReference type="EMBL" id="SEM20873.1"/>
    </source>
</evidence>
<sequence length="206" mass="21247">MQRAAWMTVGMVCAGMLLCGAEAPRLAQAQNPTTRSTASGTAEATDTAALRQTVRQLQSEVAGMQRELAQLRSELASMNPEVGVGGSGQQSGVTAPASHPPTAQTQDTASAPSSPGTGKARVDAFYTGTVRSVSGDRLVLVDGEGQAFPVALGKNTAMREANGRRITSKQLEPGTPVRATVDLLSQSGNEASDITVLPAGALQQER</sequence>
<protein>
    <recommendedName>
        <fullName evidence="6">DUF5666 domain-containing protein</fullName>
    </recommendedName>
</protein>
<feature type="coiled-coil region" evidence="1">
    <location>
        <begin position="47"/>
        <end position="74"/>
    </location>
</feature>
<reference evidence="5" key="1">
    <citation type="submission" date="2016-10" db="EMBL/GenBank/DDBJ databases">
        <authorList>
            <person name="Varghese N."/>
            <person name="Submissions S."/>
        </authorList>
    </citation>
    <scope>NUCLEOTIDE SEQUENCE [LARGE SCALE GENOMIC DNA]</scope>
    <source>
        <strain evidence="5">DSM 17044</strain>
    </source>
</reference>
<dbReference type="Proteomes" id="UP000182719">
    <property type="component" value="Unassembled WGS sequence"/>
</dbReference>
<organism evidence="4 5">
    <name type="scientific">Stigmatella aurantiaca</name>
    <dbReference type="NCBI Taxonomy" id="41"/>
    <lineage>
        <taxon>Bacteria</taxon>
        <taxon>Pseudomonadati</taxon>
        <taxon>Myxococcota</taxon>
        <taxon>Myxococcia</taxon>
        <taxon>Myxococcales</taxon>
        <taxon>Cystobacterineae</taxon>
        <taxon>Archangiaceae</taxon>
        <taxon>Stigmatella</taxon>
    </lineage>
</organism>
<evidence type="ECO:0000256" key="2">
    <source>
        <dbReference type="SAM" id="MobiDB-lite"/>
    </source>
</evidence>
<feature type="signal peptide" evidence="3">
    <location>
        <begin position="1"/>
        <end position="29"/>
    </location>
</feature>
<keyword evidence="1" id="KW-0175">Coiled coil</keyword>
<evidence type="ECO:0000256" key="1">
    <source>
        <dbReference type="SAM" id="Coils"/>
    </source>
</evidence>
<evidence type="ECO:0000313" key="5">
    <source>
        <dbReference type="Proteomes" id="UP000182719"/>
    </source>
</evidence>